<reference evidence="21 22" key="1">
    <citation type="journal article" date="2016" name="Int. J. Syst. Evol. Microbiol.">
        <title>Lysobacter erysipheiresistens sp. nov., an antagonist of powdery mildew, isolated from tobacco-cultivated soil.</title>
        <authorList>
            <person name="Xie B."/>
            <person name="Li T."/>
            <person name="Lin X."/>
            <person name="Wang C.J."/>
            <person name="Chen Y.J."/>
            <person name="Liu W.J."/>
            <person name="Zhao Z.W."/>
        </authorList>
    </citation>
    <scope>NUCLEOTIDE SEQUENCE [LARGE SCALE GENOMIC DNA]</scope>
    <source>
        <strain evidence="21 22">RS-LYSO-3</strain>
    </source>
</reference>
<feature type="domain" description="3-dehydroquinate synthase C-terminal" evidence="20">
    <location>
        <begin position="185"/>
        <end position="334"/>
    </location>
</feature>
<evidence type="ECO:0000256" key="3">
    <source>
        <dbReference type="ARBA" id="ARBA00003485"/>
    </source>
</evidence>
<feature type="binding site" evidence="18">
    <location>
        <begin position="109"/>
        <end position="113"/>
    </location>
    <ligand>
        <name>NAD(+)</name>
        <dbReference type="ChEBI" id="CHEBI:57540"/>
    </ligand>
</feature>
<keyword evidence="12 18" id="KW-0547">Nucleotide-binding</keyword>
<evidence type="ECO:0000259" key="20">
    <source>
        <dbReference type="Pfam" id="PF24621"/>
    </source>
</evidence>
<gene>
    <name evidence="18 21" type="primary">aroB</name>
    <name evidence="21" type="ORF">SNE34_13750</name>
</gene>
<evidence type="ECO:0000256" key="13">
    <source>
        <dbReference type="ARBA" id="ARBA00022833"/>
    </source>
</evidence>
<dbReference type="CDD" id="cd08195">
    <property type="entry name" value="DHQS"/>
    <property type="match status" value="1"/>
</dbReference>
<feature type="binding site" evidence="18">
    <location>
        <position position="251"/>
    </location>
    <ligand>
        <name>Zn(2+)</name>
        <dbReference type="ChEBI" id="CHEBI:29105"/>
    </ligand>
</feature>
<evidence type="ECO:0000256" key="16">
    <source>
        <dbReference type="ARBA" id="ARBA00023239"/>
    </source>
</evidence>
<comment type="caution">
    <text evidence="18">Lacks conserved residue(s) required for the propagation of feature annotation.</text>
</comment>
<dbReference type="PANTHER" id="PTHR43622">
    <property type="entry name" value="3-DEHYDROQUINATE SYNTHASE"/>
    <property type="match status" value="1"/>
</dbReference>
<evidence type="ECO:0000256" key="12">
    <source>
        <dbReference type="ARBA" id="ARBA00022741"/>
    </source>
</evidence>
<dbReference type="EMBL" id="JAXGFP010000007">
    <property type="protein sequence ID" value="MEG3185072.1"/>
    <property type="molecule type" value="Genomic_DNA"/>
</dbReference>
<keyword evidence="22" id="KW-1185">Reference proteome</keyword>
<evidence type="ECO:0000256" key="14">
    <source>
        <dbReference type="ARBA" id="ARBA00023027"/>
    </source>
</evidence>
<evidence type="ECO:0000256" key="8">
    <source>
        <dbReference type="ARBA" id="ARBA00017684"/>
    </source>
</evidence>
<dbReference type="InterPro" id="IPR050071">
    <property type="entry name" value="Dehydroquinate_synthase"/>
</dbReference>
<evidence type="ECO:0000256" key="1">
    <source>
        <dbReference type="ARBA" id="ARBA00001393"/>
    </source>
</evidence>
<evidence type="ECO:0000256" key="9">
    <source>
        <dbReference type="ARBA" id="ARBA00022490"/>
    </source>
</evidence>
<organism evidence="21 22">
    <name type="scientific">Novilysobacter erysipheiresistens</name>
    <dbReference type="NCBI Taxonomy" id="1749332"/>
    <lineage>
        <taxon>Bacteria</taxon>
        <taxon>Pseudomonadati</taxon>
        <taxon>Pseudomonadota</taxon>
        <taxon>Gammaproteobacteria</taxon>
        <taxon>Lysobacterales</taxon>
        <taxon>Lysobacteraceae</taxon>
        <taxon>Novilysobacter</taxon>
    </lineage>
</organism>
<dbReference type="HAMAP" id="MF_00110">
    <property type="entry name" value="DHQ_synthase"/>
    <property type="match status" value="1"/>
</dbReference>
<evidence type="ECO:0000313" key="21">
    <source>
        <dbReference type="EMBL" id="MEG3185072.1"/>
    </source>
</evidence>
<dbReference type="PANTHER" id="PTHR43622:SF7">
    <property type="entry name" value="3-DEHYDROQUINATE SYNTHASE, CHLOROPLASTIC"/>
    <property type="match status" value="1"/>
</dbReference>
<feature type="binding site" evidence="18">
    <location>
        <position position="155"/>
    </location>
    <ligand>
        <name>NAD(+)</name>
        <dbReference type="ChEBI" id="CHEBI:57540"/>
    </ligand>
</feature>
<evidence type="ECO:0000256" key="6">
    <source>
        <dbReference type="ARBA" id="ARBA00005412"/>
    </source>
</evidence>
<protein>
    <recommendedName>
        <fullName evidence="8 18">3-dehydroquinate synthase</fullName>
        <shortName evidence="18">DHQS</shortName>
        <ecNumber evidence="7 18">4.2.3.4</ecNumber>
    </recommendedName>
</protein>
<feature type="binding site" evidence="18">
    <location>
        <position position="188"/>
    </location>
    <ligand>
        <name>Zn(2+)</name>
        <dbReference type="ChEBI" id="CHEBI:29105"/>
    </ligand>
</feature>
<dbReference type="PIRSF" id="PIRSF001455">
    <property type="entry name" value="DHQ_synth"/>
    <property type="match status" value="1"/>
</dbReference>
<keyword evidence="10 18" id="KW-0028">Amino-acid biosynthesis</keyword>
<evidence type="ECO:0000256" key="11">
    <source>
        <dbReference type="ARBA" id="ARBA00022723"/>
    </source>
</evidence>
<keyword evidence="14 18" id="KW-0520">NAD</keyword>
<keyword evidence="9 18" id="KW-0963">Cytoplasm</keyword>
<keyword evidence="16 18" id="KW-0456">Lyase</keyword>
<evidence type="ECO:0000256" key="5">
    <source>
        <dbReference type="ARBA" id="ARBA00004661"/>
    </source>
</evidence>
<dbReference type="InterPro" id="IPR030960">
    <property type="entry name" value="DHQS/DOIS_N"/>
</dbReference>
<dbReference type="Pfam" id="PF24621">
    <property type="entry name" value="DHQS_C"/>
    <property type="match status" value="1"/>
</dbReference>
<dbReference type="InterPro" id="IPR030963">
    <property type="entry name" value="DHQ_synth_fam"/>
</dbReference>
<comment type="catalytic activity">
    <reaction evidence="1 18">
        <text>7-phospho-2-dehydro-3-deoxy-D-arabino-heptonate = 3-dehydroquinate + phosphate</text>
        <dbReference type="Rhea" id="RHEA:21968"/>
        <dbReference type="ChEBI" id="CHEBI:32364"/>
        <dbReference type="ChEBI" id="CHEBI:43474"/>
        <dbReference type="ChEBI" id="CHEBI:58394"/>
        <dbReference type="EC" id="4.2.3.4"/>
    </reaction>
</comment>
<evidence type="ECO:0000259" key="19">
    <source>
        <dbReference type="Pfam" id="PF01761"/>
    </source>
</evidence>
<proteinExistence type="inferred from homology"/>
<evidence type="ECO:0000256" key="17">
    <source>
        <dbReference type="ARBA" id="ARBA00023285"/>
    </source>
</evidence>
<feature type="binding site" evidence="18">
    <location>
        <position position="146"/>
    </location>
    <ligand>
        <name>NAD(+)</name>
        <dbReference type="ChEBI" id="CHEBI:57540"/>
    </ligand>
</feature>
<evidence type="ECO:0000256" key="18">
    <source>
        <dbReference type="HAMAP-Rule" id="MF_00110"/>
    </source>
</evidence>
<accession>A0ABU7Z1F1</accession>
<evidence type="ECO:0000256" key="7">
    <source>
        <dbReference type="ARBA" id="ARBA00013031"/>
    </source>
</evidence>
<feature type="binding site" evidence="18">
    <location>
        <begin position="133"/>
        <end position="134"/>
    </location>
    <ligand>
        <name>NAD(+)</name>
        <dbReference type="ChEBI" id="CHEBI:57540"/>
    </ligand>
</feature>
<comment type="subcellular location">
    <subcellularLocation>
        <location evidence="4 18">Cytoplasm</location>
    </subcellularLocation>
</comment>
<comment type="cofactor">
    <cofactor evidence="2 18">
        <name>NAD(+)</name>
        <dbReference type="ChEBI" id="CHEBI:57540"/>
    </cofactor>
</comment>
<dbReference type="SUPFAM" id="SSF56796">
    <property type="entry name" value="Dehydroquinate synthase-like"/>
    <property type="match status" value="1"/>
</dbReference>
<dbReference type="NCBIfam" id="TIGR01357">
    <property type="entry name" value="aroB"/>
    <property type="match status" value="1"/>
</dbReference>
<dbReference type="Gene3D" id="3.40.50.1970">
    <property type="match status" value="1"/>
</dbReference>
<feature type="binding site" evidence="18">
    <location>
        <position position="273"/>
    </location>
    <ligand>
        <name>Zn(2+)</name>
        <dbReference type="ChEBI" id="CHEBI:29105"/>
    </ligand>
</feature>
<dbReference type="Proteomes" id="UP001355056">
    <property type="component" value="Unassembled WGS sequence"/>
</dbReference>
<evidence type="ECO:0000256" key="10">
    <source>
        <dbReference type="ARBA" id="ARBA00022605"/>
    </source>
</evidence>
<comment type="caution">
    <text evidence="21">The sequence shown here is derived from an EMBL/GenBank/DDBJ whole genome shotgun (WGS) entry which is preliminary data.</text>
</comment>
<keyword evidence="15 18" id="KW-0057">Aromatic amino acid biosynthesis</keyword>
<evidence type="ECO:0000256" key="2">
    <source>
        <dbReference type="ARBA" id="ARBA00001911"/>
    </source>
</evidence>
<keyword evidence="13 18" id="KW-0862">Zinc</keyword>
<dbReference type="Gene3D" id="1.20.1090.10">
    <property type="entry name" value="Dehydroquinate synthase-like - alpha domain"/>
    <property type="match status" value="1"/>
</dbReference>
<keyword evidence="11 18" id="KW-0479">Metal-binding</keyword>
<comment type="function">
    <text evidence="3 18">Catalyzes the conversion of 3-deoxy-D-arabino-heptulosonate 7-phosphate (DAHP) to dehydroquinate (DHQ).</text>
</comment>
<comment type="similarity">
    <text evidence="6 18">Belongs to the sugar phosphate cyclases superfamily. Dehydroquinate synthase family.</text>
</comment>
<dbReference type="Pfam" id="PF01761">
    <property type="entry name" value="DHQ_synthase"/>
    <property type="match status" value="1"/>
</dbReference>
<dbReference type="GO" id="GO:0003856">
    <property type="term" value="F:3-dehydroquinate synthase activity"/>
    <property type="evidence" value="ECO:0007669"/>
    <property type="project" value="UniProtKB-EC"/>
</dbReference>
<dbReference type="InterPro" id="IPR016037">
    <property type="entry name" value="DHQ_synth_AroB"/>
</dbReference>
<comment type="pathway">
    <text evidence="5 18">Metabolic intermediate biosynthesis; chorismate biosynthesis; chorismate from D-erythrose 4-phosphate and phosphoenolpyruvate: step 2/7.</text>
</comment>
<evidence type="ECO:0000313" key="22">
    <source>
        <dbReference type="Proteomes" id="UP001355056"/>
    </source>
</evidence>
<dbReference type="InterPro" id="IPR056179">
    <property type="entry name" value="DHQS_C"/>
</dbReference>
<evidence type="ECO:0000256" key="4">
    <source>
        <dbReference type="ARBA" id="ARBA00004496"/>
    </source>
</evidence>
<comment type="cofactor">
    <cofactor evidence="18">
        <name>Co(2+)</name>
        <dbReference type="ChEBI" id="CHEBI:48828"/>
    </cofactor>
    <cofactor evidence="18">
        <name>Zn(2+)</name>
        <dbReference type="ChEBI" id="CHEBI:29105"/>
    </cofactor>
    <text evidence="18">Binds 1 divalent metal cation per subunit. Can use either Co(2+) or Zn(2+).</text>
</comment>
<keyword evidence="17 18" id="KW-0170">Cobalt</keyword>
<feature type="domain" description="3-dehydroquinate synthase N-terminal" evidence="19">
    <location>
        <begin position="71"/>
        <end position="183"/>
    </location>
</feature>
<name>A0ABU7Z1F1_9GAMM</name>
<sequence>MSAPRTVEVGGAAPYTIAIAPGLLDDGHCLAAGIRGKHVLLASDANVAPLYADGVEAALRRARPGLAIGRFVIPPGEHEKTLVRFGEAMGALAALGATRDATVIALGGGVVGDLAGFAAACWMRGIDVVQLPTTLLAMVDSSVGGKTAVDLPAGKNLVGAFHPPRAVVADTRALRTLPKRELRAGLAEVVKYGAIFDAGFLDWLDANADALLARDDAALAEAIARSCEFKADVVARDPREHGDRALLNFGHTFGHAIETEQGYAGTSGDGLNHGEAVAVGMVLAARLSTALGLAPMADAVHLQALLQRFGLPTGMPAGLAPERLLARMRLDKKADAGGIRFVLWDGAGRARLVTGVGDAEVLATLADTRSS</sequence>
<dbReference type="RefSeq" id="WP_332618173.1">
    <property type="nucleotide sequence ID" value="NZ_JAXGFP010000007.1"/>
</dbReference>
<dbReference type="EC" id="4.2.3.4" evidence="7 18"/>
<evidence type="ECO:0000256" key="15">
    <source>
        <dbReference type="ARBA" id="ARBA00023141"/>
    </source>
</evidence>